<evidence type="ECO:0000313" key="3">
    <source>
        <dbReference type="Proteomes" id="UP000187406"/>
    </source>
</evidence>
<dbReference type="InParanoid" id="A0A1Q3CUL0"/>
<keyword evidence="3" id="KW-1185">Reference proteome</keyword>
<feature type="domain" description="DUF4283" evidence="1">
    <location>
        <begin position="2"/>
        <end position="72"/>
    </location>
</feature>
<proteinExistence type="predicted"/>
<feature type="non-terminal residue" evidence="2">
    <location>
        <position position="180"/>
    </location>
</feature>
<dbReference type="OrthoDB" id="1939300at2759"/>
<dbReference type="InterPro" id="IPR040256">
    <property type="entry name" value="At4g02000-like"/>
</dbReference>
<dbReference type="InterPro" id="IPR025558">
    <property type="entry name" value="DUF4283"/>
</dbReference>
<dbReference type="Pfam" id="PF14111">
    <property type="entry name" value="DUF4283"/>
    <property type="match status" value="1"/>
</dbReference>
<accession>A0A1Q3CUL0</accession>
<name>A0A1Q3CUL0_CEPFO</name>
<protein>
    <submittedName>
        <fullName evidence="2">DUF4283 domain-containing protein</fullName>
    </submittedName>
</protein>
<feature type="non-terminal residue" evidence="2">
    <location>
        <position position="1"/>
    </location>
</feature>
<dbReference type="Proteomes" id="UP000187406">
    <property type="component" value="Unassembled WGS sequence"/>
</dbReference>
<evidence type="ECO:0000259" key="1">
    <source>
        <dbReference type="Pfam" id="PF14111"/>
    </source>
</evidence>
<dbReference type="PANTHER" id="PTHR31286">
    <property type="entry name" value="GLYCINE-RICH CELL WALL STRUCTURAL PROTEIN 1.8-LIKE"/>
    <property type="match status" value="1"/>
</dbReference>
<organism evidence="2 3">
    <name type="scientific">Cephalotus follicularis</name>
    <name type="common">Albany pitcher plant</name>
    <dbReference type="NCBI Taxonomy" id="3775"/>
    <lineage>
        <taxon>Eukaryota</taxon>
        <taxon>Viridiplantae</taxon>
        <taxon>Streptophyta</taxon>
        <taxon>Embryophyta</taxon>
        <taxon>Tracheophyta</taxon>
        <taxon>Spermatophyta</taxon>
        <taxon>Magnoliopsida</taxon>
        <taxon>eudicotyledons</taxon>
        <taxon>Gunneridae</taxon>
        <taxon>Pentapetalae</taxon>
        <taxon>rosids</taxon>
        <taxon>fabids</taxon>
        <taxon>Oxalidales</taxon>
        <taxon>Cephalotaceae</taxon>
        <taxon>Cephalotus</taxon>
    </lineage>
</organism>
<comment type="caution">
    <text evidence="2">The sequence shown here is derived from an EMBL/GenBank/DDBJ whole genome shotgun (WGS) entry which is preliminary data.</text>
</comment>
<reference evidence="3" key="1">
    <citation type="submission" date="2016-04" db="EMBL/GenBank/DDBJ databases">
        <title>Cephalotus genome sequencing.</title>
        <authorList>
            <person name="Fukushima K."/>
            <person name="Hasebe M."/>
            <person name="Fang X."/>
        </authorList>
    </citation>
    <scope>NUCLEOTIDE SEQUENCE [LARGE SCALE GENOMIC DNA]</scope>
    <source>
        <strain evidence="3">cv. St1</strain>
    </source>
</reference>
<sequence>ISHFIGRKMPFKEVLGLVQRKWQKFGQIHIHSLEKRFYLFCFDHVSVGDKILDSGPWDMWGIHLDLRKWVLGMSFCKDSLKSILVWVKLSNIPSELWTKAGLSYEASALGVPLCMDATTLAGTRVSSARICVEMKATSNFLNSYKVRRRNGTLVGVVVQYAWKLTACPVCNVFDHSLKHC</sequence>
<dbReference type="AlphaFoldDB" id="A0A1Q3CUL0"/>
<dbReference type="EMBL" id="BDDD01002991">
    <property type="protein sequence ID" value="GAV83738.1"/>
    <property type="molecule type" value="Genomic_DNA"/>
</dbReference>
<dbReference type="PANTHER" id="PTHR31286:SF99">
    <property type="entry name" value="DUF4283 DOMAIN-CONTAINING PROTEIN"/>
    <property type="match status" value="1"/>
</dbReference>
<evidence type="ECO:0000313" key="2">
    <source>
        <dbReference type="EMBL" id="GAV83738.1"/>
    </source>
</evidence>
<gene>
    <name evidence="2" type="ORF">CFOL_v3_27184</name>
</gene>